<gene>
    <name evidence="6" type="ORF">DEBURN_LOCUS6390</name>
</gene>
<dbReference type="PANTHER" id="PTHR44167">
    <property type="entry name" value="OVARIAN-SPECIFIC SERINE/THREONINE-PROTEIN KINASE LOK-RELATED"/>
    <property type="match status" value="1"/>
</dbReference>
<feature type="domain" description="Protein kinase" evidence="5">
    <location>
        <begin position="186"/>
        <end position="437"/>
    </location>
</feature>
<evidence type="ECO:0000256" key="2">
    <source>
        <dbReference type="ARBA" id="ARBA00022840"/>
    </source>
</evidence>
<dbReference type="GO" id="GO:0044773">
    <property type="term" value="P:mitotic DNA damage checkpoint signaling"/>
    <property type="evidence" value="ECO:0007669"/>
    <property type="project" value="TreeGrafter"/>
</dbReference>
<evidence type="ECO:0000256" key="4">
    <source>
        <dbReference type="RuleBase" id="RU000304"/>
    </source>
</evidence>
<organism evidence="6 7">
    <name type="scientific">Diversispora eburnea</name>
    <dbReference type="NCBI Taxonomy" id="1213867"/>
    <lineage>
        <taxon>Eukaryota</taxon>
        <taxon>Fungi</taxon>
        <taxon>Fungi incertae sedis</taxon>
        <taxon>Mucoromycota</taxon>
        <taxon>Glomeromycotina</taxon>
        <taxon>Glomeromycetes</taxon>
        <taxon>Diversisporales</taxon>
        <taxon>Diversisporaceae</taxon>
        <taxon>Diversispora</taxon>
    </lineage>
</organism>
<keyword evidence="4" id="KW-0723">Serine/threonine-protein kinase</keyword>
<dbReference type="PROSITE" id="PS00108">
    <property type="entry name" value="PROTEIN_KINASE_ST"/>
    <property type="match status" value="1"/>
</dbReference>
<dbReference type="EMBL" id="CAJVPK010000652">
    <property type="protein sequence ID" value="CAG8536300.1"/>
    <property type="molecule type" value="Genomic_DNA"/>
</dbReference>
<dbReference type="InterPro" id="IPR017441">
    <property type="entry name" value="Protein_kinase_ATP_BS"/>
</dbReference>
<keyword evidence="4" id="KW-0418">Kinase</keyword>
<protein>
    <submittedName>
        <fullName evidence="6">10395_t:CDS:1</fullName>
    </submittedName>
</protein>
<reference evidence="6" key="1">
    <citation type="submission" date="2021-06" db="EMBL/GenBank/DDBJ databases">
        <authorList>
            <person name="Kallberg Y."/>
            <person name="Tangrot J."/>
            <person name="Rosling A."/>
        </authorList>
    </citation>
    <scope>NUCLEOTIDE SEQUENCE</scope>
    <source>
        <strain evidence="6">AZ414A</strain>
    </source>
</reference>
<evidence type="ECO:0000313" key="7">
    <source>
        <dbReference type="Proteomes" id="UP000789706"/>
    </source>
</evidence>
<comment type="caution">
    <text evidence="6">The sequence shown here is derived from an EMBL/GenBank/DDBJ whole genome shotgun (WGS) entry which is preliminary data.</text>
</comment>
<keyword evidence="2 3" id="KW-0067">ATP-binding</keyword>
<dbReference type="PANTHER" id="PTHR44167:SF30">
    <property type="entry name" value="PHOSPHORYLASE KINASE"/>
    <property type="match status" value="1"/>
</dbReference>
<keyword evidence="4" id="KW-0808">Transferase</keyword>
<name>A0A9N9FID5_9GLOM</name>
<dbReference type="InterPro" id="IPR011009">
    <property type="entry name" value="Kinase-like_dom_sf"/>
</dbReference>
<dbReference type="GO" id="GO:0004674">
    <property type="term" value="F:protein serine/threonine kinase activity"/>
    <property type="evidence" value="ECO:0007669"/>
    <property type="project" value="UniProtKB-KW"/>
</dbReference>
<evidence type="ECO:0000256" key="1">
    <source>
        <dbReference type="ARBA" id="ARBA00022741"/>
    </source>
</evidence>
<sequence length="440" mass="50532">MSLIQQHSVNDSTILISYTNEICSPEFLQRMADFLKGRQFPSSSSTSHRPHPLINPLIQTTKKNDPRLDSAICMPSTKKPTVTNPKGDFYKKNESLERWVNDLLKDLDNIMSTNLNTDLSQDNNRRVKELIRRIDDRLSNSLSDDIEAKKRMNAAKLKTKKPTYLTIGKIEKKSKFTRLLNGRYLIDKNENIGEGHHGKVVKGIDIETNTGVAVKCLKKQFSCSVGRFQIADKKQKKKNSEIMHEGRMMIRMEGIENLVPLLDIVETLNKVYYIMPLANKDLSDVIYRRRMTERCARELMKPIFHAVKALHESGFVHRDIKPENIMLYQGGFAKLGDFGLSKEFGYHSGLQVVAPEVLGQFHQTHKAAWLNYKRADIWSLGATLYRPICEQISAGVQFPEDRFQLYSSDAIDLIQKLMEMDPLKRISMDDALNHPFFNKN</sequence>
<evidence type="ECO:0000256" key="3">
    <source>
        <dbReference type="PROSITE-ProRule" id="PRU10141"/>
    </source>
</evidence>
<keyword evidence="7" id="KW-1185">Reference proteome</keyword>
<dbReference type="PROSITE" id="PS50011">
    <property type="entry name" value="PROTEIN_KINASE_DOM"/>
    <property type="match status" value="1"/>
</dbReference>
<keyword evidence="1 3" id="KW-0547">Nucleotide-binding</keyword>
<accession>A0A9N9FID5</accession>
<dbReference type="Proteomes" id="UP000789706">
    <property type="component" value="Unassembled WGS sequence"/>
</dbReference>
<evidence type="ECO:0000313" key="6">
    <source>
        <dbReference type="EMBL" id="CAG8536300.1"/>
    </source>
</evidence>
<feature type="binding site" evidence="3">
    <location>
        <position position="215"/>
    </location>
    <ligand>
        <name>ATP</name>
        <dbReference type="ChEBI" id="CHEBI:30616"/>
    </ligand>
</feature>
<dbReference type="OrthoDB" id="541276at2759"/>
<dbReference type="InterPro" id="IPR008271">
    <property type="entry name" value="Ser/Thr_kinase_AS"/>
</dbReference>
<dbReference type="SMART" id="SM00220">
    <property type="entry name" value="S_TKc"/>
    <property type="match status" value="1"/>
</dbReference>
<dbReference type="SUPFAM" id="SSF56112">
    <property type="entry name" value="Protein kinase-like (PK-like)"/>
    <property type="match status" value="1"/>
</dbReference>
<dbReference type="Gene3D" id="1.10.510.10">
    <property type="entry name" value="Transferase(Phosphotransferase) domain 1"/>
    <property type="match status" value="1"/>
</dbReference>
<dbReference type="AlphaFoldDB" id="A0A9N9FID5"/>
<proteinExistence type="inferred from homology"/>
<dbReference type="Pfam" id="PF00069">
    <property type="entry name" value="Pkinase"/>
    <property type="match status" value="1"/>
</dbReference>
<evidence type="ECO:0000259" key="5">
    <source>
        <dbReference type="PROSITE" id="PS50011"/>
    </source>
</evidence>
<dbReference type="GO" id="GO:0005524">
    <property type="term" value="F:ATP binding"/>
    <property type="evidence" value="ECO:0007669"/>
    <property type="project" value="UniProtKB-UniRule"/>
</dbReference>
<dbReference type="InterPro" id="IPR000719">
    <property type="entry name" value="Prot_kinase_dom"/>
</dbReference>
<dbReference type="GO" id="GO:0005634">
    <property type="term" value="C:nucleus"/>
    <property type="evidence" value="ECO:0007669"/>
    <property type="project" value="TreeGrafter"/>
</dbReference>
<dbReference type="PROSITE" id="PS00107">
    <property type="entry name" value="PROTEIN_KINASE_ATP"/>
    <property type="match status" value="1"/>
</dbReference>
<comment type="similarity">
    <text evidence="4">Belongs to the protein kinase superfamily.</text>
</comment>